<dbReference type="InterPro" id="IPR036691">
    <property type="entry name" value="Endo/exonu/phosph_ase_sf"/>
</dbReference>
<proteinExistence type="predicted"/>
<organism evidence="1 2">
    <name type="scientific">Hydra vulgaris</name>
    <name type="common">Hydra</name>
    <name type="synonym">Hydra attenuata</name>
    <dbReference type="NCBI Taxonomy" id="6087"/>
    <lineage>
        <taxon>Eukaryota</taxon>
        <taxon>Metazoa</taxon>
        <taxon>Cnidaria</taxon>
        <taxon>Hydrozoa</taxon>
        <taxon>Hydroidolina</taxon>
        <taxon>Anthoathecata</taxon>
        <taxon>Aplanulata</taxon>
        <taxon>Hydridae</taxon>
        <taxon>Hydra</taxon>
    </lineage>
</organism>
<dbReference type="SUPFAM" id="SSF56219">
    <property type="entry name" value="DNase I-like"/>
    <property type="match status" value="1"/>
</dbReference>
<dbReference type="RefSeq" id="XP_065671890.1">
    <property type="nucleotide sequence ID" value="XM_065815818.1"/>
</dbReference>
<gene>
    <name evidence="2" type="primary">LOC136089738</name>
</gene>
<evidence type="ECO:0000313" key="2">
    <source>
        <dbReference type="RefSeq" id="XP_065671890.1"/>
    </source>
</evidence>
<evidence type="ECO:0000313" key="1">
    <source>
        <dbReference type="Proteomes" id="UP001652625"/>
    </source>
</evidence>
<reference evidence="2" key="1">
    <citation type="submission" date="2025-08" db="UniProtKB">
        <authorList>
            <consortium name="RefSeq"/>
        </authorList>
    </citation>
    <scope>IDENTIFICATION</scope>
</reference>
<keyword evidence="1" id="KW-1185">Reference proteome</keyword>
<name>A0ABM4DBX9_HYDVU</name>
<dbReference type="Proteomes" id="UP001652625">
    <property type="component" value="Chromosome 13"/>
</dbReference>
<dbReference type="PANTHER" id="PTHR33776:SF4">
    <property type="entry name" value="ENDONUCLEASE_EXONUCLEASE_PHOSPHATASE DOMAIN-CONTAINING PROTEIN"/>
    <property type="match status" value="1"/>
</dbReference>
<accession>A0ABM4DBX9</accession>
<dbReference type="GeneID" id="136089738"/>
<dbReference type="Gene3D" id="3.60.10.10">
    <property type="entry name" value="Endonuclease/exonuclease/phosphatase"/>
    <property type="match status" value="1"/>
</dbReference>
<sequence length="691" mass="80037">MENNLSSNINAKNIVFSDNNSDNHTETLLESEYYSIPESTQYLCENKNKFSILHINIRSMNKNFENFKCLLGELNHDFKIICFTETWLKSNETNSNSKESMWLDSSRKDLNVNNTDCEALCVEIINKLANNFIINAIYRTPAGSLKTFKTYLRTFLNTKNILQKHVYVVGDINIDLLNHALNSEAKTFIDILLEYNLIPTINKATRVTKKSSTLLDNVITNNFHNSRFKTGIIKTDLTDHFPIFLITESVTLNNATHISTVFMRQINESSICQFKNLLNNYVDWNLVLQSHDVNNAYDLFLNQFSKMYDKAFSLKVKVINSKSVVSPWMTKGLLKSSRKKQKLYDKYLKNKNETNYKNYKSLFEKTKKRSKVNYYAKLLEKNKGNPQKTWSVIRDYIGKNKIEINNLPQKLINEGKMIYHKEVIIEKLNNFFLDVGPKLAAKIPVGQKKFDSYLATTDLIMEEPILTKSELHTAFNSLKKNKSADRVRESHDDNLFIECFYESQSSFTNEIKSIVDKRDDKNNKFMFGKRMWWISINDGKTSYETTCENYFINHYIKSGRKLWSSIEQTIIQFTREISSSFAKPQHTLGVFVDLSKAFDTVNHDILLEKFVFYGITDAVKMLDLACQRVKSPPLLIVMHTTAEDVIFTDENLISTVPLLRDEQLVEKIKNAANEYGANNDEDNDNAINPFA</sequence>
<protein>
    <submittedName>
        <fullName evidence="2">Uncharacterized protein LOC136089738</fullName>
    </submittedName>
</protein>
<dbReference type="PANTHER" id="PTHR33776">
    <property type="entry name" value="ENDO/EXONUCLEASE/PHOSPHATASE DOMAIN-CONTAINING PROTEIN"/>
    <property type="match status" value="1"/>
</dbReference>